<protein>
    <submittedName>
        <fullName evidence="2">Uncharacterized protein</fullName>
    </submittedName>
</protein>
<reference evidence="2 3" key="1">
    <citation type="journal article" date="2019" name="Proc. Natl. Acad. Sci. U.S.A.">
        <title>Regulatory changes in pterin and carotenoid genes underlie balanced color polymorphisms in the wall lizard.</title>
        <authorList>
            <person name="Andrade P."/>
            <person name="Pinho C."/>
            <person name="Perez I de Lanuza G."/>
            <person name="Afonso S."/>
            <person name="Brejcha J."/>
            <person name="Rubin C.J."/>
            <person name="Wallerman O."/>
            <person name="Pereira P."/>
            <person name="Sabatino S.J."/>
            <person name="Bellati A."/>
            <person name="Pellitteri-Rosa D."/>
            <person name="Bosakova Z."/>
            <person name="Bunikis I."/>
            <person name="Carretero M.A."/>
            <person name="Feiner N."/>
            <person name="Marsik P."/>
            <person name="Pauperio F."/>
            <person name="Salvi D."/>
            <person name="Soler L."/>
            <person name="While G.M."/>
            <person name="Uller T."/>
            <person name="Font E."/>
            <person name="Andersson L."/>
            <person name="Carneiro M."/>
        </authorList>
    </citation>
    <scope>NUCLEOTIDE SEQUENCE</scope>
</reference>
<dbReference type="Ensembl" id="ENSPMRT00000009906.1">
    <property type="protein sequence ID" value="ENSPMRP00000009280.1"/>
    <property type="gene ID" value="ENSPMRG00000006246.1"/>
</dbReference>
<proteinExistence type="predicted"/>
<evidence type="ECO:0000313" key="2">
    <source>
        <dbReference type="Ensembl" id="ENSPMRP00000009280.1"/>
    </source>
</evidence>
<sequence>MLSNESLRPPVYSRSNSQASVDSTSMEDFWCEVENIKENTEDRQDEQTLLDVKAPDGVYRHFKYILTYACLTLCWQNVTLPPLQICFREAGECPKWHAGGGEE</sequence>
<dbReference type="AlphaFoldDB" id="A0A670IBJ8"/>
<evidence type="ECO:0000313" key="3">
    <source>
        <dbReference type="Proteomes" id="UP000472272"/>
    </source>
</evidence>
<reference evidence="2" key="3">
    <citation type="submission" date="2025-09" db="UniProtKB">
        <authorList>
            <consortium name="Ensembl"/>
        </authorList>
    </citation>
    <scope>IDENTIFICATION</scope>
</reference>
<organism evidence="2 3">
    <name type="scientific">Podarcis muralis</name>
    <name type="common">Wall lizard</name>
    <name type="synonym">Lacerta muralis</name>
    <dbReference type="NCBI Taxonomy" id="64176"/>
    <lineage>
        <taxon>Eukaryota</taxon>
        <taxon>Metazoa</taxon>
        <taxon>Chordata</taxon>
        <taxon>Craniata</taxon>
        <taxon>Vertebrata</taxon>
        <taxon>Euteleostomi</taxon>
        <taxon>Lepidosauria</taxon>
        <taxon>Squamata</taxon>
        <taxon>Bifurcata</taxon>
        <taxon>Unidentata</taxon>
        <taxon>Episquamata</taxon>
        <taxon>Laterata</taxon>
        <taxon>Lacertibaenia</taxon>
        <taxon>Lacertidae</taxon>
        <taxon>Podarcis</taxon>
    </lineage>
</organism>
<keyword evidence="3" id="KW-1185">Reference proteome</keyword>
<dbReference type="Proteomes" id="UP000472272">
    <property type="component" value="Chromosome 7"/>
</dbReference>
<evidence type="ECO:0000256" key="1">
    <source>
        <dbReference type="SAM" id="MobiDB-lite"/>
    </source>
</evidence>
<name>A0A670IBJ8_PODMU</name>
<accession>A0A670IBJ8</accession>
<dbReference type="GeneTree" id="ENSGT00940000158929"/>
<reference evidence="2" key="2">
    <citation type="submission" date="2025-08" db="UniProtKB">
        <authorList>
            <consortium name="Ensembl"/>
        </authorList>
    </citation>
    <scope>IDENTIFICATION</scope>
</reference>
<feature type="region of interest" description="Disordered" evidence="1">
    <location>
        <begin position="1"/>
        <end position="20"/>
    </location>
</feature>